<evidence type="ECO:0000256" key="7">
    <source>
        <dbReference type="RuleBase" id="RU363032"/>
    </source>
</evidence>
<accession>A0A919YMK5</accession>
<keyword evidence="3" id="KW-1003">Cell membrane</keyword>
<dbReference type="PROSITE" id="PS50928">
    <property type="entry name" value="ABC_TM1"/>
    <property type="match status" value="1"/>
</dbReference>
<dbReference type="InterPro" id="IPR035906">
    <property type="entry name" value="MetI-like_sf"/>
</dbReference>
<feature type="transmembrane region" description="Helical" evidence="7">
    <location>
        <begin position="99"/>
        <end position="123"/>
    </location>
</feature>
<evidence type="ECO:0000256" key="2">
    <source>
        <dbReference type="ARBA" id="ARBA00022448"/>
    </source>
</evidence>
<evidence type="ECO:0000256" key="1">
    <source>
        <dbReference type="ARBA" id="ARBA00004651"/>
    </source>
</evidence>
<dbReference type="PANTHER" id="PTHR30193:SF44">
    <property type="entry name" value="LACTOSE TRANSPORT SYSTEM PERMEASE PROTEIN LACF"/>
    <property type="match status" value="1"/>
</dbReference>
<evidence type="ECO:0000256" key="6">
    <source>
        <dbReference type="ARBA" id="ARBA00023136"/>
    </source>
</evidence>
<reference evidence="9" key="1">
    <citation type="submission" date="2021-03" db="EMBL/GenBank/DDBJ databases">
        <title>Antimicrobial resistance genes in bacteria isolated from Japanese honey, and their potential for conferring macrolide and lincosamide resistance in the American foulbrood pathogen Paenibacillus larvae.</title>
        <authorList>
            <person name="Okamoto M."/>
            <person name="Kumagai M."/>
            <person name="Kanamori H."/>
            <person name="Takamatsu D."/>
        </authorList>
    </citation>
    <scope>NUCLEOTIDE SEQUENCE</scope>
    <source>
        <strain evidence="9">J40TS1</strain>
    </source>
</reference>
<dbReference type="InterPro" id="IPR051393">
    <property type="entry name" value="ABC_transporter_permease"/>
</dbReference>
<evidence type="ECO:0000259" key="8">
    <source>
        <dbReference type="PROSITE" id="PS50928"/>
    </source>
</evidence>
<keyword evidence="2 7" id="KW-0813">Transport</keyword>
<protein>
    <submittedName>
        <fullName evidence="9">Sugar ABC transporter permease</fullName>
    </submittedName>
</protein>
<evidence type="ECO:0000313" key="9">
    <source>
        <dbReference type="EMBL" id="GIP17222.1"/>
    </source>
</evidence>
<dbReference type="GO" id="GO:0055085">
    <property type="term" value="P:transmembrane transport"/>
    <property type="evidence" value="ECO:0007669"/>
    <property type="project" value="InterPro"/>
</dbReference>
<dbReference type="Gene3D" id="1.10.3720.10">
    <property type="entry name" value="MetI-like"/>
    <property type="match status" value="1"/>
</dbReference>
<gene>
    <name evidence="9" type="ORF">J40TS1_28640</name>
</gene>
<proteinExistence type="inferred from homology"/>
<feature type="transmembrane region" description="Helical" evidence="7">
    <location>
        <begin position="33"/>
        <end position="53"/>
    </location>
</feature>
<keyword evidence="5 7" id="KW-1133">Transmembrane helix</keyword>
<dbReference type="CDD" id="cd06261">
    <property type="entry name" value="TM_PBP2"/>
    <property type="match status" value="1"/>
</dbReference>
<feature type="transmembrane region" description="Helical" evidence="7">
    <location>
        <begin position="237"/>
        <end position="254"/>
    </location>
</feature>
<dbReference type="SUPFAM" id="SSF161098">
    <property type="entry name" value="MetI-like"/>
    <property type="match status" value="1"/>
</dbReference>
<evidence type="ECO:0000256" key="3">
    <source>
        <dbReference type="ARBA" id="ARBA00022475"/>
    </source>
</evidence>
<sequence>MGVMSTETIKLDLDTAKVQKPKKRSLWKTVRKYWVFYFMMLPALLVLIINNYIPMFGIIIAFKNINYTDGILGSPWSGFSNFKYLFMTSDSWIITRNTLLYNSGFIILNLIFPLAFAIMLNEIKNRFLAKLHQTIMFLPYFLSMIVISYLVYAFLSDTNGFFNKSLLPALGIDPLNWYFTKEVWPYILSSVNTWKNMGYYTVIYMAAIIGIDEEYYEAATIDGASKFKQIFTITIPLLKPIITIMTLLQIGRIFNADFGLFFQVPRESGVLFPVTNVIDTYVYRTFITVGDIGLSSAAGLIQSVVGFSLVFLSNWIVRRIDSDNALF</sequence>
<evidence type="ECO:0000256" key="5">
    <source>
        <dbReference type="ARBA" id="ARBA00022989"/>
    </source>
</evidence>
<comment type="caution">
    <text evidence="9">The sequence shown here is derived from an EMBL/GenBank/DDBJ whole genome shotgun (WGS) entry which is preliminary data.</text>
</comment>
<dbReference type="Proteomes" id="UP000683139">
    <property type="component" value="Unassembled WGS sequence"/>
</dbReference>
<feature type="transmembrane region" description="Helical" evidence="7">
    <location>
        <begin position="135"/>
        <end position="155"/>
    </location>
</feature>
<feature type="domain" description="ABC transmembrane type-1" evidence="8">
    <location>
        <begin position="95"/>
        <end position="313"/>
    </location>
</feature>
<comment type="similarity">
    <text evidence="7">Belongs to the binding-protein-dependent transport system permease family.</text>
</comment>
<dbReference type="Pfam" id="PF00528">
    <property type="entry name" value="BPD_transp_1"/>
    <property type="match status" value="1"/>
</dbReference>
<evidence type="ECO:0000256" key="4">
    <source>
        <dbReference type="ARBA" id="ARBA00022692"/>
    </source>
</evidence>
<keyword evidence="6 7" id="KW-0472">Membrane</keyword>
<dbReference type="GO" id="GO:0005886">
    <property type="term" value="C:plasma membrane"/>
    <property type="evidence" value="ECO:0007669"/>
    <property type="project" value="UniProtKB-SubCell"/>
</dbReference>
<comment type="subcellular location">
    <subcellularLocation>
        <location evidence="1 7">Cell membrane</location>
        <topology evidence="1 7">Multi-pass membrane protein</topology>
    </subcellularLocation>
</comment>
<organism evidence="9 10">
    <name type="scientific">Paenibacillus montaniterrae</name>
    <dbReference type="NCBI Taxonomy" id="429341"/>
    <lineage>
        <taxon>Bacteria</taxon>
        <taxon>Bacillati</taxon>
        <taxon>Bacillota</taxon>
        <taxon>Bacilli</taxon>
        <taxon>Bacillales</taxon>
        <taxon>Paenibacillaceae</taxon>
        <taxon>Paenibacillus</taxon>
    </lineage>
</organism>
<dbReference type="EMBL" id="BOSE01000005">
    <property type="protein sequence ID" value="GIP17222.1"/>
    <property type="molecule type" value="Genomic_DNA"/>
</dbReference>
<dbReference type="InterPro" id="IPR000515">
    <property type="entry name" value="MetI-like"/>
</dbReference>
<keyword evidence="10" id="KW-1185">Reference proteome</keyword>
<dbReference type="AlphaFoldDB" id="A0A919YMK5"/>
<evidence type="ECO:0000313" key="10">
    <source>
        <dbReference type="Proteomes" id="UP000683139"/>
    </source>
</evidence>
<feature type="transmembrane region" description="Helical" evidence="7">
    <location>
        <begin position="292"/>
        <end position="317"/>
    </location>
</feature>
<name>A0A919YMK5_9BACL</name>
<keyword evidence="4 7" id="KW-0812">Transmembrane</keyword>
<dbReference type="PANTHER" id="PTHR30193">
    <property type="entry name" value="ABC TRANSPORTER PERMEASE PROTEIN"/>
    <property type="match status" value="1"/>
</dbReference>